<dbReference type="Pfam" id="PF00004">
    <property type="entry name" value="AAA"/>
    <property type="match status" value="1"/>
</dbReference>
<sequence length="440" mass="49549">MTGSALAAHSSASSLAVRSLIAGDFAGGSHGTSEGYWNEHRQLLRTIRDLLQNRYGHDYAVYKDEDEVELYWSMLKHDVKEGFDGLQVLARIYETMESRSVERHSADFRIYPSLDNHLFAYPDWKVALARVPVPRMFGQSAIPYLFAESDEALRRFLLHFRERSRSNVTGQLLLFTDGQDGLIREMVPNDSTAFEQQLKDPLRVELEGSVCRFFSSARDFYEQFGIAYRRGVVLYGKPGNGKTSLARSLAVHAEVPAICWQMTEHTSSESIREIFRSAEELAPMLLIVEDLECLNPTLRSVFLNELDGMHTREGIYMIATTNYPDQLDPALLGRPGRIDRAYEMTEPSKESRLAYLQKRGLGQLIRAAELELIAGQTSGFSYAQMGELYTAAVFCWHETGTVDAFELVHSIRQEIDKSKTGAWLAASGSGKVGFFANNPL</sequence>
<dbReference type="InterPro" id="IPR003959">
    <property type="entry name" value="ATPase_AAA_core"/>
</dbReference>
<protein>
    <submittedName>
        <fullName evidence="3">ATPase</fullName>
    </submittedName>
</protein>
<dbReference type="InterPro" id="IPR003593">
    <property type="entry name" value="AAA+_ATPase"/>
</dbReference>
<dbReference type="Proteomes" id="UP000215145">
    <property type="component" value="Unassembled WGS sequence"/>
</dbReference>
<dbReference type="GO" id="GO:0016887">
    <property type="term" value="F:ATP hydrolysis activity"/>
    <property type="evidence" value="ECO:0007669"/>
    <property type="project" value="InterPro"/>
</dbReference>
<proteinExistence type="inferred from homology"/>
<accession>A0A229NTS0</accession>
<keyword evidence="1" id="KW-0067">ATP-binding</keyword>
<dbReference type="PANTHER" id="PTHR23077:SF198">
    <property type="entry name" value="ATP-DEPENDENT ZINC METALLOPROTEASE FTSH"/>
    <property type="match status" value="1"/>
</dbReference>
<gene>
    <name evidence="3" type="ORF">CGZ75_24100</name>
</gene>
<dbReference type="EMBL" id="NMUQ01000004">
    <property type="protein sequence ID" value="OXM13234.1"/>
    <property type="molecule type" value="Genomic_DNA"/>
</dbReference>
<dbReference type="InterPro" id="IPR050168">
    <property type="entry name" value="AAA_ATPase_domain"/>
</dbReference>
<organism evidence="3 4">
    <name type="scientific">Paenibacillus herberti</name>
    <dbReference type="NCBI Taxonomy" id="1619309"/>
    <lineage>
        <taxon>Bacteria</taxon>
        <taxon>Bacillati</taxon>
        <taxon>Bacillota</taxon>
        <taxon>Bacilli</taxon>
        <taxon>Bacillales</taxon>
        <taxon>Paenibacillaceae</taxon>
        <taxon>Paenibacillus</taxon>
    </lineage>
</organism>
<dbReference type="CDD" id="cd19481">
    <property type="entry name" value="RecA-like_protease"/>
    <property type="match status" value="1"/>
</dbReference>
<dbReference type="PANTHER" id="PTHR23077">
    <property type="entry name" value="AAA-FAMILY ATPASE"/>
    <property type="match status" value="1"/>
</dbReference>
<evidence type="ECO:0000313" key="4">
    <source>
        <dbReference type="Proteomes" id="UP000215145"/>
    </source>
</evidence>
<name>A0A229NTS0_9BACL</name>
<dbReference type="InterPro" id="IPR027417">
    <property type="entry name" value="P-loop_NTPase"/>
</dbReference>
<evidence type="ECO:0000256" key="1">
    <source>
        <dbReference type="RuleBase" id="RU003651"/>
    </source>
</evidence>
<dbReference type="GO" id="GO:0005524">
    <property type="term" value="F:ATP binding"/>
    <property type="evidence" value="ECO:0007669"/>
    <property type="project" value="UniProtKB-KW"/>
</dbReference>
<dbReference type="SMART" id="SM00382">
    <property type="entry name" value="AAA"/>
    <property type="match status" value="1"/>
</dbReference>
<reference evidence="3 4" key="1">
    <citation type="submission" date="2017-07" db="EMBL/GenBank/DDBJ databases">
        <title>Paenibacillus herberti R33 genome sequencing and assembly.</title>
        <authorList>
            <person name="Su W."/>
        </authorList>
    </citation>
    <scope>NUCLEOTIDE SEQUENCE [LARGE SCALE GENOMIC DNA]</scope>
    <source>
        <strain evidence="3 4">R33</strain>
    </source>
</reference>
<comment type="similarity">
    <text evidence="1">Belongs to the AAA ATPase family.</text>
</comment>
<keyword evidence="4" id="KW-1185">Reference proteome</keyword>
<dbReference type="PROSITE" id="PS00674">
    <property type="entry name" value="AAA"/>
    <property type="match status" value="1"/>
</dbReference>
<evidence type="ECO:0000259" key="2">
    <source>
        <dbReference type="SMART" id="SM00382"/>
    </source>
</evidence>
<keyword evidence="1" id="KW-0547">Nucleotide-binding</keyword>
<dbReference type="Gene3D" id="3.40.50.300">
    <property type="entry name" value="P-loop containing nucleotide triphosphate hydrolases"/>
    <property type="match status" value="1"/>
</dbReference>
<dbReference type="AlphaFoldDB" id="A0A229NTS0"/>
<comment type="caution">
    <text evidence="3">The sequence shown here is derived from an EMBL/GenBank/DDBJ whole genome shotgun (WGS) entry which is preliminary data.</text>
</comment>
<evidence type="ECO:0000313" key="3">
    <source>
        <dbReference type="EMBL" id="OXM13234.1"/>
    </source>
</evidence>
<feature type="domain" description="AAA+ ATPase" evidence="2">
    <location>
        <begin position="228"/>
        <end position="348"/>
    </location>
</feature>
<dbReference type="InterPro" id="IPR003960">
    <property type="entry name" value="ATPase_AAA_CS"/>
</dbReference>
<dbReference type="SUPFAM" id="SSF52540">
    <property type="entry name" value="P-loop containing nucleoside triphosphate hydrolases"/>
    <property type="match status" value="1"/>
</dbReference>